<feature type="transmembrane region" description="Helical" evidence="9">
    <location>
        <begin position="234"/>
        <end position="254"/>
    </location>
</feature>
<feature type="domain" description="Na+/H+ antiporter NhaC-like C-terminal" evidence="10">
    <location>
        <begin position="161"/>
        <end position="452"/>
    </location>
</feature>
<feature type="transmembrane region" description="Helical" evidence="9">
    <location>
        <begin position="12"/>
        <end position="32"/>
    </location>
</feature>
<dbReference type="AlphaFoldDB" id="A0A0J9CAZ2"/>
<protein>
    <recommendedName>
        <fullName evidence="10">Na+/H+ antiporter NhaC-like C-terminal domain-containing protein</fullName>
    </recommendedName>
</protein>
<dbReference type="GO" id="GO:0015297">
    <property type="term" value="F:antiporter activity"/>
    <property type="evidence" value="ECO:0007669"/>
    <property type="project" value="UniProtKB-KW"/>
</dbReference>
<feature type="transmembrane region" description="Helical" evidence="9">
    <location>
        <begin position="110"/>
        <end position="131"/>
    </location>
</feature>
<evidence type="ECO:0000256" key="1">
    <source>
        <dbReference type="ARBA" id="ARBA00004651"/>
    </source>
</evidence>
<evidence type="ECO:0000256" key="8">
    <source>
        <dbReference type="ARBA" id="ARBA00038435"/>
    </source>
</evidence>
<accession>A0A0J9CAZ2</accession>
<dbReference type="Proteomes" id="UP000037392">
    <property type="component" value="Unassembled WGS sequence"/>
</dbReference>
<feature type="transmembrane region" description="Helical" evidence="9">
    <location>
        <begin position="397"/>
        <end position="415"/>
    </location>
</feature>
<evidence type="ECO:0000256" key="3">
    <source>
        <dbReference type="ARBA" id="ARBA00022449"/>
    </source>
</evidence>
<organism evidence="11 12">
    <name type="scientific">[Clostridium] citroniae WAL-19142</name>
    <dbReference type="NCBI Taxonomy" id="742734"/>
    <lineage>
        <taxon>Bacteria</taxon>
        <taxon>Bacillati</taxon>
        <taxon>Bacillota</taxon>
        <taxon>Clostridia</taxon>
        <taxon>Lachnospirales</taxon>
        <taxon>Lachnospiraceae</taxon>
        <taxon>Enterocloster</taxon>
    </lineage>
</organism>
<feature type="transmembrane region" description="Helical" evidence="9">
    <location>
        <begin position="68"/>
        <end position="90"/>
    </location>
</feature>
<feature type="transmembrane region" description="Helical" evidence="9">
    <location>
        <begin position="260"/>
        <end position="277"/>
    </location>
</feature>
<dbReference type="PANTHER" id="PTHR33451">
    <property type="entry name" value="MALATE-2H(+)/NA(+)-LACTATE ANTIPORTER"/>
    <property type="match status" value="1"/>
</dbReference>
<evidence type="ECO:0000256" key="6">
    <source>
        <dbReference type="ARBA" id="ARBA00022989"/>
    </source>
</evidence>
<name>A0A0J9CAZ2_9FIRM</name>
<keyword evidence="3" id="KW-0050">Antiport</keyword>
<evidence type="ECO:0000313" key="11">
    <source>
        <dbReference type="EMBL" id="KMW22328.1"/>
    </source>
</evidence>
<feature type="transmembrane region" description="Helical" evidence="9">
    <location>
        <begin position="38"/>
        <end position="56"/>
    </location>
</feature>
<evidence type="ECO:0000256" key="2">
    <source>
        <dbReference type="ARBA" id="ARBA00022448"/>
    </source>
</evidence>
<gene>
    <name evidence="11" type="ORF">HMPREF9470_01397</name>
</gene>
<comment type="caution">
    <text evidence="11">The sequence shown here is derived from an EMBL/GenBank/DDBJ whole genome shotgun (WGS) entry which is preliminary data.</text>
</comment>
<keyword evidence="6 9" id="KW-1133">Transmembrane helix</keyword>
<evidence type="ECO:0000256" key="5">
    <source>
        <dbReference type="ARBA" id="ARBA00022692"/>
    </source>
</evidence>
<dbReference type="PATRIC" id="fig|742734.4.peg.1497"/>
<evidence type="ECO:0000256" key="4">
    <source>
        <dbReference type="ARBA" id="ARBA00022475"/>
    </source>
</evidence>
<keyword evidence="2" id="KW-0813">Transport</keyword>
<proteinExistence type="inferred from homology"/>
<dbReference type="InterPro" id="IPR018461">
    <property type="entry name" value="Na/H_Antiport_NhaC-like_C"/>
</dbReference>
<comment type="similarity">
    <text evidence="8">Belongs to the NhaC Na(+)/H(+) (TC 2.A.35) antiporter family.</text>
</comment>
<dbReference type="InterPro" id="IPR052180">
    <property type="entry name" value="NhaC_Na-H+_Antiporter"/>
</dbReference>
<feature type="transmembrane region" description="Helical" evidence="9">
    <location>
        <begin position="318"/>
        <end position="337"/>
    </location>
</feature>
<dbReference type="PANTHER" id="PTHR33451:SF3">
    <property type="entry name" value="MALATE-2H(+)_NA(+)-LACTATE ANTIPORTER"/>
    <property type="match status" value="1"/>
</dbReference>
<keyword evidence="5 9" id="KW-0812">Transmembrane</keyword>
<feature type="transmembrane region" description="Helical" evidence="9">
    <location>
        <begin position="138"/>
        <end position="164"/>
    </location>
</feature>
<evidence type="ECO:0000256" key="9">
    <source>
        <dbReference type="SAM" id="Phobius"/>
    </source>
</evidence>
<keyword evidence="7 9" id="KW-0472">Membrane</keyword>
<evidence type="ECO:0000313" key="12">
    <source>
        <dbReference type="Proteomes" id="UP000037392"/>
    </source>
</evidence>
<evidence type="ECO:0000259" key="10">
    <source>
        <dbReference type="Pfam" id="PF03553"/>
    </source>
</evidence>
<sequence>MTEQEKKAPSFGYALFVTIVSFSIIMIPAVFLGAKTQPLFLISWIITIPFCMKLGYTYKELQQGIFHYCAKSLVPMTIVLCVGALIGTWNACGTVPLITKLGLLTINPKYFLVMSFVICIIFSLFTGTSFGTCGTAGVALMGVGLSMGLHPLVIASSIIGGAYFGDAISPLSDSTNVAAGSVGVDLFESIKYQAITTLPAAVICAVIFFLWGLNIDTSSVDLSSIGDVISGIEANYRLGLVPLIPMGVVLVMLLFKVPSIPSILCGSISGFLVAWLYQGQSFTSVTMSMWSGYVLESDNAFIAKIFSRGGITSMSGTAFLFIFAFGLFGILSTAGIIDKVVEPLMKKVNSRLGGTICTVILGFVSNITSASGNFSFVFTGNLMTPVYEQKHLNKWDLTRAMSVGCLLSGLLVPWNSNPLTVTGFLGVDSTQMLPYLFTPLVTAAVLIVVEVTGIDKKFSKKARGSEDQVNEKEREYESVL</sequence>
<feature type="transmembrane region" description="Helical" evidence="9">
    <location>
        <begin position="192"/>
        <end position="213"/>
    </location>
</feature>
<evidence type="ECO:0000256" key="7">
    <source>
        <dbReference type="ARBA" id="ARBA00023136"/>
    </source>
</evidence>
<dbReference type="GO" id="GO:0005886">
    <property type="term" value="C:plasma membrane"/>
    <property type="evidence" value="ECO:0007669"/>
    <property type="project" value="UniProtKB-SubCell"/>
</dbReference>
<dbReference type="RefSeq" id="WP_045092023.1">
    <property type="nucleotide sequence ID" value="NZ_KQ235876.1"/>
</dbReference>
<feature type="transmembrane region" description="Helical" evidence="9">
    <location>
        <begin position="435"/>
        <end position="454"/>
    </location>
</feature>
<dbReference type="EMBL" id="ADLK01000010">
    <property type="protein sequence ID" value="KMW22328.1"/>
    <property type="molecule type" value="Genomic_DNA"/>
</dbReference>
<comment type="subcellular location">
    <subcellularLocation>
        <location evidence="1">Cell membrane</location>
        <topology evidence="1">Multi-pass membrane protein</topology>
    </subcellularLocation>
</comment>
<keyword evidence="4" id="KW-1003">Cell membrane</keyword>
<reference evidence="11 12" key="1">
    <citation type="submission" date="2011-04" db="EMBL/GenBank/DDBJ databases">
        <title>The Genome Sequence of Clostridium citroniae WAL-19142.</title>
        <authorList>
            <consortium name="The Broad Institute Genome Sequencing Platform"/>
            <person name="Earl A."/>
            <person name="Ward D."/>
            <person name="Feldgarden M."/>
            <person name="Gevers D."/>
            <person name="Warren Y.A."/>
            <person name="Tyrrell K.L."/>
            <person name="Citron D.M."/>
            <person name="Goldstein E.J."/>
            <person name="Daigneault M."/>
            <person name="Allen-Vercoe E."/>
            <person name="Young S.K."/>
            <person name="Zeng Q."/>
            <person name="Gargeya S."/>
            <person name="Fitzgerald M."/>
            <person name="Haas B."/>
            <person name="Abouelleil A."/>
            <person name="Alvarado L."/>
            <person name="Arachchi H.M."/>
            <person name="Berlin A."/>
            <person name="Brown A."/>
            <person name="Chapman S.B."/>
            <person name="Chen Z."/>
            <person name="Dunbar C."/>
            <person name="Freedman E."/>
            <person name="Gearin G."/>
            <person name="Gellesch M."/>
            <person name="Goldberg J."/>
            <person name="Griggs A."/>
            <person name="Gujja S."/>
            <person name="Heilman E.R."/>
            <person name="Heiman D."/>
            <person name="Howarth C."/>
            <person name="Larson L."/>
            <person name="Lui A."/>
            <person name="MacDonald P.J."/>
            <person name="Mehta T."/>
            <person name="Montmayeur A."/>
            <person name="Murphy C."/>
            <person name="Neiman D."/>
            <person name="Pearson M."/>
            <person name="Priest M."/>
            <person name="Roberts A."/>
            <person name="Saif S."/>
            <person name="Shea T."/>
            <person name="Shenoy N."/>
            <person name="Sisk P."/>
            <person name="Stolte C."/>
            <person name="Sykes S."/>
            <person name="White J."/>
            <person name="Yandava C."/>
            <person name="Wortman J."/>
            <person name="Nusbaum C."/>
            <person name="Birren B."/>
        </authorList>
    </citation>
    <scope>NUCLEOTIDE SEQUENCE [LARGE SCALE GENOMIC DNA]</scope>
    <source>
        <strain evidence="11 12">WAL-19142</strain>
    </source>
</reference>
<dbReference type="OrthoDB" id="9762978at2"/>
<dbReference type="Pfam" id="PF03553">
    <property type="entry name" value="Na_H_antiporter"/>
    <property type="match status" value="1"/>
</dbReference>
<dbReference type="GeneID" id="93166754"/>
<feature type="transmembrane region" description="Helical" evidence="9">
    <location>
        <begin position="352"/>
        <end position="376"/>
    </location>
</feature>